<proteinExistence type="predicted"/>
<name>A0ABY3YN39_9FLAO</name>
<evidence type="ECO:0000256" key="2">
    <source>
        <dbReference type="ARBA" id="ARBA00022692"/>
    </source>
</evidence>
<keyword evidence="5" id="KW-0472">Membrane</keyword>
<gene>
    <name evidence="7" type="ORF">MQE36_01610</name>
</gene>
<feature type="domain" description="PKD" evidence="6">
    <location>
        <begin position="220"/>
        <end position="276"/>
    </location>
</feature>
<feature type="domain" description="PKD" evidence="6">
    <location>
        <begin position="142"/>
        <end position="191"/>
    </location>
</feature>
<dbReference type="InterPro" id="IPR035986">
    <property type="entry name" value="PKD_dom_sf"/>
</dbReference>
<dbReference type="CDD" id="cd00146">
    <property type="entry name" value="PKD"/>
    <property type="match status" value="1"/>
</dbReference>
<organism evidence="7 8">
    <name type="scientific">Zhouia spongiae</name>
    <dbReference type="NCBI Taxonomy" id="2202721"/>
    <lineage>
        <taxon>Bacteria</taxon>
        <taxon>Pseudomonadati</taxon>
        <taxon>Bacteroidota</taxon>
        <taxon>Flavobacteriia</taxon>
        <taxon>Flavobacteriales</taxon>
        <taxon>Flavobacteriaceae</taxon>
        <taxon>Zhouia</taxon>
    </lineage>
</organism>
<dbReference type="SUPFAM" id="SSF49299">
    <property type="entry name" value="PKD domain"/>
    <property type="match status" value="3"/>
</dbReference>
<keyword evidence="3" id="KW-0677">Repeat</keyword>
<dbReference type="InterPro" id="IPR000601">
    <property type="entry name" value="PKD_dom"/>
</dbReference>
<dbReference type="PANTHER" id="PTHR46730">
    <property type="entry name" value="POLYCYSTIN-1"/>
    <property type="match status" value="1"/>
</dbReference>
<evidence type="ECO:0000313" key="7">
    <source>
        <dbReference type="EMBL" id="UNY99058.1"/>
    </source>
</evidence>
<dbReference type="SMART" id="SM00089">
    <property type="entry name" value="PKD"/>
    <property type="match status" value="3"/>
</dbReference>
<keyword evidence="8" id="KW-1185">Reference proteome</keyword>
<dbReference type="PANTHER" id="PTHR46730:SF1">
    <property type="entry name" value="PLAT DOMAIN-CONTAINING PROTEIN"/>
    <property type="match status" value="1"/>
</dbReference>
<comment type="subcellular location">
    <subcellularLocation>
        <location evidence="1">Membrane</location>
        <topology evidence="1">Multi-pass membrane protein</topology>
    </subcellularLocation>
</comment>
<dbReference type="InterPro" id="IPR013783">
    <property type="entry name" value="Ig-like_fold"/>
</dbReference>
<dbReference type="PROSITE" id="PS50093">
    <property type="entry name" value="PKD"/>
    <property type="match status" value="2"/>
</dbReference>
<evidence type="ECO:0000256" key="1">
    <source>
        <dbReference type="ARBA" id="ARBA00004141"/>
    </source>
</evidence>
<evidence type="ECO:0000259" key="6">
    <source>
        <dbReference type="PROSITE" id="PS50093"/>
    </source>
</evidence>
<evidence type="ECO:0000313" key="8">
    <source>
        <dbReference type="Proteomes" id="UP000829476"/>
    </source>
</evidence>
<reference evidence="7 8" key="1">
    <citation type="journal article" date="2018" name="Int. J. Syst. Evol. Microbiol.">
        <title>Zhouia spongiae sp. nov., isolated from a marine sponge.</title>
        <authorList>
            <person name="Zhuang L."/>
            <person name="Lin B."/>
            <person name="Qin F."/>
            <person name="Luo L."/>
        </authorList>
    </citation>
    <scope>NUCLEOTIDE SEQUENCE [LARGE SCALE GENOMIC DNA]</scope>
    <source>
        <strain evidence="7 8">HN-Y44</strain>
    </source>
</reference>
<dbReference type="EMBL" id="CP094326">
    <property type="protein sequence ID" value="UNY99058.1"/>
    <property type="molecule type" value="Genomic_DNA"/>
</dbReference>
<dbReference type="Proteomes" id="UP000829476">
    <property type="component" value="Chromosome"/>
</dbReference>
<keyword evidence="2" id="KW-0812">Transmembrane</keyword>
<dbReference type="Gene3D" id="2.60.40.10">
    <property type="entry name" value="Immunoglobulins"/>
    <property type="match status" value="3"/>
</dbReference>
<protein>
    <submittedName>
        <fullName evidence="7">PKD domain-containing protein</fullName>
    </submittedName>
</protein>
<sequence length="453" mass="50404">MYKYIRYITLFIITVVSCTKEQSVPVKVDFELLVENDDYSVPVQIKIHNKTTGADAYQWTIDGTNANLSKTSRNPGTALYEKSGIYAIKLYASNQDGQEDSSEMSIEIFDAVAVDFEAGLAGNNFSPAEIQITNTTEGTTFYRWQFEGGQPEYSDMQHPENVVFTTPGEHTITLTAGTGFEEFTTSKTITVAPYLEADFDWEVAFEDDDYQVPVTMTMMNNSVSATSYKWTFENGSPVTSMEENPSIVFNAPGEHTITLEATNGKETKIISKTIEVYPNTNLRLFNDISLGINTAHNSNNKGAFFSTVTREVYTKDQVNETNGPLIDLVFFGLDEAFSYNKFVAPDKVAEGTTFQAVPGATHTKFINSQEQCGCSTSMTSTEFDTMTDDSLLQILTIEETNGGLQHFTGETIPRIILFETADGRKGAIKIKEYHPQGQDSYIIADIKVQKEKQ</sequence>
<accession>A0ABY3YN39</accession>
<dbReference type="RefSeq" id="WP_242937458.1">
    <property type="nucleotide sequence ID" value="NZ_CP094326.1"/>
</dbReference>
<evidence type="ECO:0000256" key="3">
    <source>
        <dbReference type="ARBA" id="ARBA00022737"/>
    </source>
</evidence>
<dbReference type="Pfam" id="PF00801">
    <property type="entry name" value="PKD"/>
    <property type="match status" value="1"/>
</dbReference>
<dbReference type="InterPro" id="IPR022409">
    <property type="entry name" value="PKD/Chitinase_dom"/>
</dbReference>
<evidence type="ECO:0000256" key="5">
    <source>
        <dbReference type="ARBA" id="ARBA00023136"/>
    </source>
</evidence>
<dbReference type="PROSITE" id="PS51257">
    <property type="entry name" value="PROKAR_LIPOPROTEIN"/>
    <property type="match status" value="1"/>
</dbReference>
<keyword evidence="4" id="KW-1133">Transmembrane helix</keyword>
<evidence type="ECO:0000256" key="4">
    <source>
        <dbReference type="ARBA" id="ARBA00022989"/>
    </source>
</evidence>